<feature type="compositionally biased region" description="Polar residues" evidence="8">
    <location>
        <begin position="81"/>
        <end position="102"/>
    </location>
</feature>
<accession>A0A7M5V852</accession>
<feature type="compositionally biased region" description="Low complexity" evidence="8">
    <location>
        <begin position="115"/>
        <end position="132"/>
    </location>
</feature>
<dbReference type="GO" id="GO:0000301">
    <property type="term" value="P:retrograde transport, vesicle recycling within Golgi"/>
    <property type="evidence" value="ECO:0007669"/>
    <property type="project" value="TreeGrafter"/>
</dbReference>
<comment type="subcellular location">
    <subcellularLocation>
        <location evidence="1">Golgi apparatus membrane</location>
        <topology evidence="1">Single-pass type IV membrane protein</topology>
    </subcellularLocation>
</comment>
<dbReference type="GO" id="GO:0007030">
    <property type="term" value="P:Golgi organization"/>
    <property type="evidence" value="ECO:0007669"/>
    <property type="project" value="InterPro"/>
</dbReference>
<evidence type="ECO:0000256" key="1">
    <source>
        <dbReference type="ARBA" id="ARBA00004409"/>
    </source>
</evidence>
<evidence type="ECO:0000256" key="4">
    <source>
        <dbReference type="ARBA" id="ARBA00023034"/>
    </source>
</evidence>
<dbReference type="PANTHER" id="PTHR13815">
    <property type="entry name" value="GOLGIN-84"/>
    <property type="match status" value="1"/>
</dbReference>
<feature type="compositionally biased region" description="Polar residues" evidence="8">
    <location>
        <begin position="31"/>
        <end position="68"/>
    </location>
</feature>
<keyword evidence="4" id="KW-0333">Golgi apparatus</keyword>
<feature type="transmembrane region" description="Helical" evidence="9">
    <location>
        <begin position="719"/>
        <end position="742"/>
    </location>
</feature>
<feature type="region of interest" description="Disordered" evidence="8">
    <location>
        <begin position="31"/>
        <end position="205"/>
    </location>
</feature>
<evidence type="ECO:0000256" key="9">
    <source>
        <dbReference type="SAM" id="Phobius"/>
    </source>
</evidence>
<dbReference type="GeneID" id="136810481"/>
<dbReference type="PANTHER" id="PTHR13815:SF7">
    <property type="entry name" value="GOLGIN SUBFAMILY A MEMBER 5"/>
    <property type="match status" value="1"/>
</dbReference>
<sequence>MSWLSDFTSKAENLLTKFDQTAAQTLNESGIQDTLHNVTQPAPTTASPSYEQESPVTTASSKEYQNASHLFGGTQNERKSLPTNPASTSTYTPVASVSTTTRPPVLTNKPLQQVSSSATNSPNMSRSSSSSSLKKEEDMLFEFLNSNPPPATAIKGHTRNLSGPKTSTPRRPSATTASTIPVSQTTTTVSTRPEGPAIDTVPPLSAKPSISPVNIDTVDAVPVIEKPTTTTQKEPLIHQMNSKESKDGESRVSSLNLENTLLKNELQSLHEELATLSSKLKEQQKETEKYRTRYENRRNQQNEDYERVRAGFENREADLNEALKAKDSQLAVLRVRIQETDAELQGKTKSLEDVQKQNEQLLRDHSEASGVQGTVMSNLRQKMEELENELRKEKLENSSMKNELLNVNTKLETEQQQYAVNIKDLHSKQTQGKDKTRELEMRVKVAEDSAENSQKELKEYKDKAARILQAKEKLIASLRQGSDSTSDVSPTLLSELEELRQDRDMVRDELQQNKYKMEQLRQEYLDLDMLHKNDSDDNQDKIETLQSSLQDEVQKRQTAEEDMKRYIQELHFTREEIHSLKKSQISKNQEYEAEVKRLQNQVNVKASSSSSQEELENRIRTLTDSLIHKQTVVEALSTEKNSLNLQLERLEKQYKDIQNSLIKRNKSTDIEDGTGEAKLLPMNTIMPKQITGNVRWRSTVNEIDKFSIRLGVFLRRYPIARLMVIFYMLLLHLWVTFVILTYTPEIHNHDFTPESPK</sequence>
<dbReference type="RefSeq" id="XP_066923147.1">
    <property type="nucleotide sequence ID" value="XM_067067046.1"/>
</dbReference>
<dbReference type="GO" id="GO:0031985">
    <property type="term" value="C:Golgi cisterna"/>
    <property type="evidence" value="ECO:0007669"/>
    <property type="project" value="TreeGrafter"/>
</dbReference>
<evidence type="ECO:0000256" key="2">
    <source>
        <dbReference type="ARBA" id="ARBA00022692"/>
    </source>
</evidence>
<evidence type="ECO:0000313" key="10">
    <source>
        <dbReference type="EnsemblMetazoa" id="CLYHEMP004077.1"/>
    </source>
</evidence>
<organism evidence="10 11">
    <name type="scientific">Clytia hemisphaerica</name>
    <dbReference type="NCBI Taxonomy" id="252671"/>
    <lineage>
        <taxon>Eukaryota</taxon>
        <taxon>Metazoa</taxon>
        <taxon>Cnidaria</taxon>
        <taxon>Hydrozoa</taxon>
        <taxon>Hydroidolina</taxon>
        <taxon>Leptothecata</taxon>
        <taxon>Obeliida</taxon>
        <taxon>Clytiidae</taxon>
        <taxon>Clytia</taxon>
    </lineage>
</organism>
<evidence type="ECO:0000256" key="5">
    <source>
        <dbReference type="ARBA" id="ARBA00023054"/>
    </source>
</evidence>
<keyword evidence="11" id="KW-1185">Reference proteome</keyword>
<keyword evidence="2 9" id="KW-0812">Transmembrane</keyword>
<dbReference type="OrthoDB" id="248903at2759"/>
<evidence type="ECO:0008006" key="12">
    <source>
        <dbReference type="Google" id="ProtNLM"/>
    </source>
</evidence>
<dbReference type="AlphaFoldDB" id="A0A7M5V852"/>
<keyword evidence="6 9" id="KW-0472">Membrane</keyword>
<reference evidence="10" key="1">
    <citation type="submission" date="2021-01" db="UniProtKB">
        <authorList>
            <consortium name="EnsemblMetazoa"/>
        </authorList>
    </citation>
    <scope>IDENTIFICATION</scope>
</reference>
<keyword evidence="3 9" id="KW-1133">Transmembrane helix</keyword>
<feature type="compositionally biased region" description="Polar residues" evidence="8">
    <location>
        <begin position="159"/>
        <end position="191"/>
    </location>
</feature>
<protein>
    <recommendedName>
        <fullName evidence="12">Golgin-84</fullName>
    </recommendedName>
</protein>
<keyword evidence="5 7" id="KW-0175">Coiled coil</keyword>
<evidence type="ECO:0000256" key="7">
    <source>
        <dbReference type="SAM" id="Coils"/>
    </source>
</evidence>
<dbReference type="InterPro" id="IPR019177">
    <property type="entry name" value="Golgin_subfamily_A_member_5"/>
</dbReference>
<feature type="coiled-coil region" evidence="7">
    <location>
        <begin position="633"/>
        <end position="667"/>
    </location>
</feature>
<name>A0A7M5V852_9CNID</name>
<evidence type="ECO:0000256" key="3">
    <source>
        <dbReference type="ARBA" id="ARBA00022989"/>
    </source>
</evidence>
<evidence type="ECO:0000313" key="11">
    <source>
        <dbReference type="Proteomes" id="UP000594262"/>
    </source>
</evidence>
<dbReference type="Proteomes" id="UP000594262">
    <property type="component" value="Unplaced"/>
</dbReference>
<dbReference type="Pfam" id="PF09787">
    <property type="entry name" value="Golgin_A5"/>
    <property type="match status" value="1"/>
</dbReference>
<dbReference type="GO" id="GO:0000139">
    <property type="term" value="C:Golgi membrane"/>
    <property type="evidence" value="ECO:0007669"/>
    <property type="project" value="UniProtKB-SubCell"/>
</dbReference>
<dbReference type="EnsemblMetazoa" id="CLYHEMT004077.1">
    <property type="protein sequence ID" value="CLYHEMP004077.1"/>
    <property type="gene ID" value="CLYHEMG004077"/>
</dbReference>
<evidence type="ECO:0000256" key="8">
    <source>
        <dbReference type="SAM" id="MobiDB-lite"/>
    </source>
</evidence>
<feature type="coiled-coil region" evidence="7">
    <location>
        <begin position="252"/>
        <end position="608"/>
    </location>
</feature>
<proteinExistence type="predicted"/>
<evidence type="ECO:0000256" key="6">
    <source>
        <dbReference type="ARBA" id="ARBA00023136"/>
    </source>
</evidence>